<keyword evidence="3" id="KW-1003">Cell membrane</keyword>
<dbReference type="CDD" id="cd17503">
    <property type="entry name" value="MFS_LmrB_MDR_like"/>
    <property type="match status" value="1"/>
</dbReference>
<feature type="transmembrane region" description="Helical" evidence="7">
    <location>
        <begin position="467"/>
        <end position="485"/>
    </location>
</feature>
<dbReference type="InterPro" id="IPR011701">
    <property type="entry name" value="MFS"/>
</dbReference>
<dbReference type="InterPro" id="IPR036259">
    <property type="entry name" value="MFS_trans_sf"/>
</dbReference>
<evidence type="ECO:0000256" key="6">
    <source>
        <dbReference type="ARBA" id="ARBA00023136"/>
    </source>
</evidence>
<proteinExistence type="predicted"/>
<comment type="subcellular location">
    <subcellularLocation>
        <location evidence="1">Cell membrane</location>
        <topology evidence="1">Multi-pass membrane protein</topology>
    </subcellularLocation>
</comment>
<protein>
    <submittedName>
        <fullName evidence="9">DHA2 family efflux MFS transporter permease subunit</fullName>
    </submittedName>
</protein>
<dbReference type="InterPro" id="IPR020846">
    <property type="entry name" value="MFS_dom"/>
</dbReference>
<feature type="transmembrane region" description="Helical" evidence="7">
    <location>
        <begin position="85"/>
        <end position="104"/>
    </location>
</feature>
<feature type="transmembrane region" description="Helical" evidence="7">
    <location>
        <begin position="277"/>
        <end position="300"/>
    </location>
</feature>
<keyword evidence="6 7" id="KW-0472">Membrane</keyword>
<organism evidence="9 10">
    <name type="scientific">Agromyces allii</name>
    <dbReference type="NCBI Taxonomy" id="393607"/>
    <lineage>
        <taxon>Bacteria</taxon>
        <taxon>Bacillati</taxon>
        <taxon>Actinomycetota</taxon>
        <taxon>Actinomycetes</taxon>
        <taxon>Micrococcales</taxon>
        <taxon>Microbacteriaceae</taxon>
        <taxon>Agromyces</taxon>
    </lineage>
</organism>
<evidence type="ECO:0000256" key="2">
    <source>
        <dbReference type="ARBA" id="ARBA00022448"/>
    </source>
</evidence>
<evidence type="ECO:0000256" key="4">
    <source>
        <dbReference type="ARBA" id="ARBA00022692"/>
    </source>
</evidence>
<evidence type="ECO:0000313" key="9">
    <source>
        <dbReference type="EMBL" id="GAA1965311.1"/>
    </source>
</evidence>
<dbReference type="NCBIfam" id="TIGR00711">
    <property type="entry name" value="efflux_EmrB"/>
    <property type="match status" value="1"/>
</dbReference>
<feature type="domain" description="Major facilitator superfamily (MFS) profile" evidence="8">
    <location>
        <begin position="19"/>
        <end position="490"/>
    </location>
</feature>
<comment type="caution">
    <text evidence="9">The sequence shown here is derived from an EMBL/GenBank/DDBJ whole genome shotgun (WGS) entry which is preliminary data.</text>
</comment>
<evidence type="ECO:0000256" key="1">
    <source>
        <dbReference type="ARBA" id="ARBA00004651"/>
    </source>
</evidence>
<dbReference type="RefSeq" id="WP_157415610.1">
    <property type="nucleotide sequence ID" value="NZ_BAAAMK010000010.1"/>
</dbReference>
<dbReference type="Pfam" id="PF07690">
    <property type="entry name" value="MFS_1"/>
    <property type="match status" value="1"/>
</dbReference>
<sequence length="512" mass="53373">MHQTANNPTASRATRPWPALWALVIGFFMILVDTTIVSIANPAILADLNTDLTAVIWVTSAYLLAYAVPLLITGRLGDRFGPKRVYLVGLVVFTLASLWCGLSGDIETLIAARAVQGLGAALMTPQTMAVIARIFPPNQRGAAMGLWGSVAGVATLVGPILGGVLVDTLGWEWVFFVNVPVGIVAFVAAWRLVPNLETHAHRFDWLGVLLSAVGMFLVVFGIQEGATYDWGTIVGPITVWGLIISGVVVLAGFVVWQAFNRAEPLLPLGLFRDRNFALSNVAISLVGLAMTAMPLPLAYYFQVARGLTPSQAALMFVPMAVVSGVLSPLVGRFSDRVDPKWVALAGLSLSALALGSYSALLGPDVPYWALLLPSALLGLGISGVFAPLASTATRNLPPARAGAGSGVYTMTRQVGSVLGSAAVAALMSYSLAAHLPGASGEQVRPGEGGALPPELVPGFSAAMAQSLWLAVAGFALCAVVVTFFAKPKVTVGWGEPRATPATAVPSTPGAER</sequence>
<dbReference type="Gene3D" id="1.20.1720.10">
    <property type="entry name" value="Multidrug resistance protein D"/>
    <property type="match status" value="1"/>
</dbReference>
<dbReference type="Proteomes" id="UP001499954">
    <property type="component" value="Unassembled WGS sequence"/>
</dbReference>
<dbReference type="PANTHER" id="PTHR42718:SF42">
    <property type="entry name" value="EXPORT PROTEIN"/>
    <property type="match status" value="1"/>
</dbReference>
<name>A0ABN2R949_9MICO</name>
<dbReference type="Gene3D" id="1.20.1250.20">
    <property type="entry name" value="MFS general substrate transporter like domains"/>
    <property type="match status" value="1"/>
</dbReference>
<feature type="transmembrane region" description="Helical" evidence="7">
    <location>
        <begin position="205"/>
        <end position="222"/>
    </location>
</feature>
<dbReference type="SUPFAM" id="SSF103473">
    <property type="entry name" value="MFS general substrate transporter"/>
    <property type="match status" value="1"/>
</dbReference>
<keyword evidence="2" id="KW-0813">Transport</keyword>
<evidence type="ECO:0000256" key="5">
    <source>
        <dbReference type="ARBA" id="ARBA00022989"/>
    </source>
</evidence>
<feature type="transmembrane region" description="Helical" evidence="7">
    <location>
        <begin position="414"/>
        <end position="435"/>
    </location>
</feature>
<feature type="transmembrane region" description="Helical" evidence="7">
    <location>
        <begin position="20"/>
        <end position="40"/>
    </location>
</feature>
<evidence type="ECO:0000256" key="7">
    <source>
        <dbReference type="SAM" id="Phobius"/>
    </source>
</evidence>
<feature type="transmembrane region" description="Helical" evidence="7">
    <location>
        <begin position="52"/>
        <end position="73"/>
    </location>
</feature>
<dbReference type="EMBL" id="BAAAMK010000010">
    <property type="protein sequence ID" value="GAA1965311.1"/>
    <property type="molecule type" value="Genomic_DNA"/>
</dbReference>
<accession>A0ABN2R949</accession>
<evidence type="ECO:0000256" key="3">
    <source>
        <dbReference type="ARBA" id="ARBA00022475"/>
    </source>
</evidence>
<feature type="transmembrane region" description="Helical" evidence="7">
    <location>
        <begin position="234"/>
        <end position="256"/>
    </location>
</feature>
<feature type="transmembrane region" description="Helical" evidence="7">
    <location>
        <begin position="312"/>
        <end position="330"/>
    </location>
</feature>
<feature type="transmembrane region" description="Helical" evidence="7">
    <location>
        <begin position="142"/>
        <end position="161"/>
    </location>
</feature>
<reference evidence="9 10" key="1">
    <citation type="journal article" date="2019" name="Int. J. Syst. Evol. Microbiol.">
        <title>The Global Catalogue of Microorganisms (GCM) 10K type strain sequencing project: providing services to taxonomists for standard genome sequencing and annotation.</title>
        <authorList>
            <consortium name="The Broad Institute Genomics Platform"/>
            <consortium name="The Broad Institute Genome Sequencing Center for Infectious Disease"/>
            <person name="Wu L."/>
            <person name="Ma J."/>
        </authorList>
    </citation>
    <scope>NUCLEOTIDE SEQUENCE [LARGE SCALE GENOMIC DNA]</scope>
    <source>
        <strain evidence="9 10">JCM 13584</strain>
    </source>
</reference>
<feature type="transmembrane region" description="Helical" evidence="7">
    <location>
        <begin position="367"/>
        <end position="393"/>
    </location>
</feature>
<dbReference type="PROSITE" id="PS50850">
    <property type="entry name" value="MFS"/>
    <property type="match status" value="1"/>
</dbReference>
<keyword evidence="10" id="KW-1185">Reference proteome</keyword>
<feature type="transmembrane region" description="Helical" evidence="7">
    <location>
        <begin position="342"/>
        <end position="361"/>
    </location>
</feature>
<keyword evidence="5 7" id="KW-1133">Transmembrane helix</keyword>
<keyword evidence="4 7" id="KW-0812">Transmembrane</keyword>
<dbReference type="InterPro" id="IPR004638">
    <property type="entry name" value="EmrB-like"/>
</dbReference>
<evidence type="ECO:0000259" key="8">
    <source>
        <dbReference type="PROSITE" id="PS50850"/>
    </source>
</evidence>
<feature type="transmembrane region" description="Helical" evidence="7">
    <location>
        <begin position="173"/>
        <end position="193"/>
    </location>
</feature>
<dbReference type="PANTHER" id="PTHR42718">
    <property type="entry name" value="MAJOR FACILITATOR SUPERFAMILY MULTIDRUG TRANSPORTER MFSC"/>
    <property type="match status" value="1"/>
</dbReference>
<gene>
    <name evidence="9" type="ORF">GCM10009717_35220</name>
</gene>
<evidence type="ECO:0000313" key="10">
    <source>
        <dbReference type="Proteomes" id="UP001499954"/>
    </source>
</evidence>
<dbReference type="PRINTS" id="PR01036">
    <property type="entry name" value="TCRTETB"/>
</dbReference>
<feature type="transmembrane region" description="Helical" evidence="7">
    <location>
        <begin position="110"/>
        <end position="135"/>
    </location>
</feature>